<feature type="domain" description="PDZ" evidence="3">
    <location>
        <begin position="872"/>
        <end position="952"/>
    </location>
</feature>
<proteinExistence type="predicted"/>
<dbReference type="Gene3D" id="3.15.10.10">
    <property type="entry name" value="Bactericidal permeability-increasing protein, domain 1"/>
    <property type="match status" value="1"/>
</dbReference>
<dbReference type="SUPFAM" id="SSF50156">
    <property type="entry name" value="PDZ domain-like"/>
    <property type="match status" value="1"/>
</dbReference>
<dbReference type="PANTHER" id="PTHR31138">
    <property type="entry name" value="CHROMOSOME 19, WHOLE GENOME SHOTGUN SEQUENCE"/>
    <property type="match status" value="1"/>
</dbReference>
<dbReference type="Proteomes" id="UP000054928">
    <property type="component" value="Unassembled WGS sequence"/>
</dbReference>
<dbReference type="AlphaFoldDB" id="A0A0P1AIZ2"/>
<keyword evidence="1" id="KW-0175">Coiled coil</keyword>
<evidence type="ECO:0000313" key="5">
    <source>
        <dbReference type="Proteomes" id="UP000054928"/>
    </source>
</evidence>
<dbReference type="GO" id="GO:0008289">
    <property type="term" value="F:lipid binding"/>
    <property type="evidence" value="ECO:0007669"/>
    <property type="project" value="InterPro"/>
</dbReference>
<dbReference type="SMART" id="SM00228">
    <property type="entry name" value="PDZ"/>
    <property type="match status" value="2"/>
</dbReference>
<dbReference type="SUPFAM" id="SSF55394">
    <property type="entry name" value="Bactericidal permeability-increasing protein, BPI"/>
    <property type="match status" value="1"/>
</dbReference>
<name>A0A0P1AIZ2_PLAHL</name>
<dbReference type="InterPro" id="IPR036034">
    <property type="entry name" value="PDZ_sf"/>
</dbReference>
<organism evidence="4 5">
    <name type="scientific">Plasmopara halstedii</name>
    <name type="common">Downy mildew of sunflower</name>
    <dbReference type="NCBI Taxonomy" id="4781"/>
    <lineage>
        <taxon>Eukaryota</taxon>
        <taxon>Sar</taxon>
        <taxon>Stramenopiles</taxon>
        <taxon>Oomycota</taxon>
        <taxon>Peronosporomycetes</taxon>
        <taxon>Peronosporales</taxon>
        <taxon>Peronosporaceae</taxon>
        <taxon>Plasmopara</taxon>
    </lineage>
</organism>
<reference evidence="5" key="1">
    <citation type="submission" date="2014-09" db="EMBL/GenBank/DDBJ databases">
        <authorList>
            <person name="Sharma Rahul"/>
            <person name="Thines Marco"/>
        </authorList>
    </citation>
    <scope>NUCLEOTIDE SEQUENCE [LARGE SCALE GENOMIC DNA]</scope>
</reference>
<dbReference type="OrthoDB" id="2157641at2759"/>
<keyword evidence="5" id="KW-1185">Reference proteome</keyword>
<feature type="coiled-coil region" evidence="1">
    <location>
        <begin position="392"/>
        <end position="419"/>
    </location>
</feature>
<dbReference type="RefSeq" id="XP_024577559.1">
    <property type="nucleotide sequence ID" value="XM_024726932.1"/>
</dbReference>
<dbReference type="InterPro" id="IPR001478">
    <property type="entry name" value="PDZ"/>
</dbReference>
<dbReference type="Gene3D" id="2.30.42.10">
    <property type="match status" value="1"/>
</dbReference>
<evidence type="ECO:0000256" key="1">
    <source>
        <dbReference type="SAM" id="Coils"/>
    </source>
</evidence>
<evidence type="ECO:0000256" key="2">
    <source>
        <dbReference type="SAM" id="MobiDB-lite"/>
    </source>
</evidence>
<protein>
    <submittedName>
        <fullName evidence="4">PDZ domain</fullName>
    </submittedName>
</protein>
<dbReference type="OMA" id="DHCLDFF"/>
<dbReference type="EMBL" id="CCYD01000553">
    <property type="protein sequence ID" value="CEG41190.1"/>
    <property type="molecule type" value="Genomic_DNA"/>
</dbReference>
<feature type="region of interest" description="Disordered" evidence="2">
    <location>
        <begin position="1071"/>
        <end position="1104"/>
    </location>
</feature>
<feature type="domain" description="PDZ" evidence="3">
    <location>
        <begin position="1126"/>
        <end position="1196"/>
    </location>
</feature>
<dbReference type="PANTHER" id="PTHR31138:SF1">
    <property type="entry name" value="PDZ DOMAIN-CONTAINING PROTEIN"/>
    <property type="match status" value="1"/>
</dbReference>
<feature type="compositionally biased region" description="Polar residues" evidence="2">
    <location>
        <begin position="1071"/>
        <end position="1081"/>
    </location>
</feature>
<dbReference type="CDD" id="cd00136">
    <property type="entry name" value="PDZ_canonical"/>
    <property type="match status" value="1"/>
</dbReference>
<feature type="compositionally biased region" description="Basic and acidic residues" evidence="2">
    <location>
        <begin position="1082"/>
        <end position="1101"/>
    </location>
</feature>
<dbReference type="InterPro" id="IPR017943">
    <property type="entry name" value="Bactericidal_perm-incr_a/b_dom"/>
</dbReference>
<dbReference type="GeneID" id="36406609"/>
<evidence type="ECO:0000259" key="3">
    <source>
        <dbReference type="SMART" id="SM00228"/>
    </source>
</evidence>
<accession>A0A0P1AIZ2</accession>
<evidence type="ECO:0000313" key="4">
    <source>
        <dbReference type="EMBL" id="CEG41190.1"/>
    </source>
</evidence>
<sequence length="1235" mass="138682">MSCEDVMPPLFAMAVRYLAGDYVTTPYGPGKVISCSDRNMHVEVSLAGGVVLYARKGCLFPQLRMLQCGEIPRHTNVIILAALKQRKGVVLDYNVSLQKYQVQLENGESDNDDDQEEIRGFQHTILLPTEKLRLAEKTRVRTSFGLGTITVYQNLNDSYAVQLDSGNVGYFQAENVSCVDLRLLAKIPKPLSAHRIYEDFQGRISRDDAQMLSFKANEMYGKVQSFCEQHAEAISFVSTNAAYGDQYNKAMAALLDPAFADATKRLKNASTKELKRLTEVASSVKLMLESDLLGGNDSASFFAKAANVLSQLKTSEEFKGFQSRLRENVSVELTVARERLLSQGNKSSSMLPSQEDDKIILSQVLQILEGKLDAKRQRFTALKASLDCQTLQSEALAKLQEHESDLMKARETISHLEHIASKTFGVNSVLDLHPSALTQKAEEVLPRMSSKIETLVHASEKYWLQMQQTTHGQTLMKKAKALIQSIENPDEFCDNVTKVIAEVKLDRLAEWGNTMSKNRGKRQEFVDRMKDHCLDFLTSVLPTLKIDTISGVEDDITYSISKLDLSNFRLKKERVKVCMGTVVDEELFKVRATHLTALLKGFDWTFEQNYFPYLHGGGVADAVLNGGVISMGFKAEKKVANQRTGEFKPILVLDSIAIEIRKELKLTVQGSWFSAVYNVLTSLFAELIREYLAKTMETKLLKHMIKLLGTLNKQMDEYWSLIFQLLDIRLEDLPTASPWRGAKEVECQPQELECTFVDKNILPFRFSKGVLNKYIFVSRIDALATNTQEQDDNRNTLLTNDLKRISVGSSVLAINGLCCSKLTVEELKSLLETLPLPFTMRFSLLPEDLARNRRQQIRPQPELTTFTFRQNGPFGLRLRARPLATCGVIVVGFTSLKDGKKCPAEESGKVRIGQLLIKVNKEDMRFKTLSEVLSVLRDLISRPVTMQFASSPDAIIKLRDWPPLIEMEDESSLECDEDDPPSTGRNYVVLSAFTRVPSFAQKSRTVKKGDVLIQVNNILLTGPGYTGFVDIMETLRSIVNKKEPVRAVFVGREDYVAIRKRLLQQRLSVSGSGRHSVTNNDKICEKTPKSHDKNDDAKDSDDAVSCDDSVDVLLTIPTREIIFPKPPLGILFGNWKDEAIYIREFISSPGPAEKTGLLRLGHAILQVCGQSVPKEATPEIIEEMIMDVMLKSKAGDKQCIDQNITATDLENEAKMKYTLTVRDLELEQVLMRCAN</sequence>